<organism evidence="1 2">
    <name type="scientific">Dichanthelium oligosanthes</name>
    <dbReference type="NCBI Taxonomy" id="888268"/>
    <lineage>
        <taxon>Eukaryota</taxon>
        <taxon>Viridiplantae</taxon>
        <taxon>Streptophyta</taxon>
        <taxon>Embryophyta</taxon>
        <taxon>Tracheophyta</taxon>
        <taxon>Spermatophyta</taxon>
        <taxon>Magnoliopsida</taxon>
        <taxon>Liliopsida</taxon>
        <taxon>Poales</taxon>
        <taxon>Poaceae</taxon>
        <taxon>PACMAD clade</taxon>
        <taxon>Panicoideae</taxon>
        <taxon>Panicodae</taxon>
        <taxon>Paniceae</taxon>
        <taxon>Dichantheliinae</taxon>
        <taxon>Dichanthelium</taxon>
    </lineage>
</organism>
<dbReference type="AlphaFoldDB" id="A0A1E5VI20"/>
<reference evidence="1 2" key="1">
    <citation type="submission" date="2016-09" db="EMBL/GenBank/DDBJ databases">
        <title>The draft genome of Dichanthelium oligosanthes: A C3 panicoid grass species.</title>
        <authorList>
            <person name="Studer A.J."/>
            <person name="Schnable J.C."/>
            <person name="Brutnell T.P."/>
        </authorList>
    </citation>
    <scope>NUCLEOTIDE SEQUENCE [LARGE SCALE GENOMIC DNA]</scope>
    <source>
        <strain evidence="2">cv. Kellogg 1175</strain>
        <tissue evidence="1">Leaf</tissue>
    </source>
</reference>
<keyword evidence="2" id="KW-1185">Reference proteome</keyword>
<gene>
    <name evidence="1" type="ORF">BAE44_0014214</name>
</gene>
<protein>
    <submittedName>
        <fullName evidence="1">Uncharacterized protein</fullName>
    </submittedName>
</protein>
<sequence length="76" mass="8828">MYSVINFTRSCNTQLMQWCYFCCESLVYRQLPSRRKLPSDADIHSLLRKPPSFVLHSNWILRSAAGTCCKALKVFP</sequence>
<dbReference type="EMBL" id="LWDX02038946">
    <property type="protein sequence ID" value="OEL24766.1"/>
    <property type="molecule type" value="Genomic_DNA"/>
</dbReference>
<comment type="caution">
    <text evidence="1">The sequence shown here is derived from an EMBL/GenBank/DDBJ whole genome shotgun (WGS) entry which is preliminary data.</text>
</comment>
<accession>A0A1E5VI20</accession>
<evidence type="ECO:0000313" key="1">
    <source>
        <dbReference type="EMBL" id="OEL24766.1"/>
    </source>
</evidence>
<dbReference type="Proteomes" id="UP000095767">
    <property type="component" value="Unassembled WGS sequence"/>
</dbReference>
<proteinExistence type="predicted"/>
<name>A0A1E5VI20_9POAL</name>
<evidence type="ECO:0000313" key="2">
    <source>
        <dbReference type="Proteomes" id="UP000095767"/>
    </source>
</evidence>